<keyword evidence="2" id="KW-0805">Transcription regulation</keyword>
<dbReference type="RefSeq" id="XP_013310834.1">
    <property type="nucleotide sequence ID" value="XM_013455380.1"/>
</dbReference>
<dbReference type="STRING" id="348802.A0A0D2E667"/>
<evidence type="ECO:0000259" key="6">
    <source>
        <dbReference type="SMART" id="SM00906"/>
    </source>
</evidence>
<keyword evidence="5" id="KW-0539">Nucleus</keyword>
<dbReference type="GO" id="GO:0006351">
    <property type="term" value="P:DNA-templated transcription"/>
    <property type="evidence" value="ECO:0007669"/>
    <property type="project" value="InterPro"/>
</dbReference>
<proteinExistence type="predicted"/>
<evidence type="ECO:0000256" key="3">
    <source>
        <dbReference type="ARBA" id="ARBA00023125"/>
    </source>
</evidence>
<evidence type="ECO:0000256" key="5">
    <source>
        <dbReference type="ARBA" id="ARBA00023242"/>
    </source>
</evidence>
<accession>A0A0D2E667</accession>
<dbReference type="GeneID" id="25333765"/>
<name>A0A0D2E667_9EURO</name>
<dbReference type="GO" id="GO:0045944">
    <property type="term" value="P:positive regulation of transcription by RNA polymerase II"/>
    <property type="evidence" value="ECO:0007669"/>
    <property type="project" value="TreeGrafter"/>
</dbReference>
<evidence type="ECO:0000256" key="2">
    <source>
        <dbReference type="ARBA" id="ARBA00023015"/>
    </source>
</evidence>
<sequence>MVVSQLVQPIHARFMRETGLSSYLQRILAECESAKQNAASASTSLRPQISSRLSDAPVETNVSNPLIEDQAWFVPHTTPDVPVYIGESSSTAFATSLRQVLDHSCTRGVHVPRTHYVPDTSLVLRPMSSTSWPSEARARLLVKVALAYVGRTHHIILASATFDRLHQIYQDLSCITDVDVGKFFGLFALGEAYSITSKPADGHEVRGLAYFITASKIAQNVPERATLACIENLMLLAFYSHILNRRHSAYHFVGSALRLSMTIGLHHGLPQCFTMSPVLRQHRIRIWWTIYDCDRTWGSELGNPASIQDSTVSVELPSMSGLENKEKEDFADPEYAIANIKLAGIVGDVMTDVYTRKQTQPFLHSVSTILRKLQSWKTHLPDSLKLPHTDTCASLPRNLSSLHLSFDQTVILVTRPVLLHVLKRTLQTSLGRSTSHTTPITPLMSELANASIDAARHIHDLQSQAWISGTLPNVGYFDSLYIFSAAIILAISSILSPAGADKLCFETASQILQTLAENGNLPAAQLLTHLERVQSSIDLHRQNVTSKENETRYRRDEGAFLGAAQRIPIGDTMDTTSIEGFSLIGEEYAGDYFDFLGPLVGFEGESFVGDQDDFGG</sequence>
<protein>
    <recommendedName>
        <fullName evidence="6">Xylanolytic transcriptional activator regulatory domain-containing protein</fullName>
    </recommendedName>
</protein>
<dbReference type="OrthoDB" id="3990906at2759"/>
<dbReference type="PANTHER" id="PTHR47540">
    <property type="entry name" value="THIAMINE REPRESSIBLE GENES REGULATORY PROTEIN THI5"/>
    <property type="match status" value="1"/>
</dbReference>
<organism evidence="7 8">
    <name type="scientific">Exophiala xenobiotica</name>
    <dbReference type="NCBI Taxonomy" id="348802"/>
    <lineage>
        <taxon>Eukaryota</taxon>
        <taxon>Fungi</taxon>
        <taxon>Dikarya</taxon>
        <taxon>Ascomycota</taxon>
        <taxon>Pezizomycotina</taxon>
        <taxon>Eurotiomycetes</taxon>
        <taxon>Chaetothyriomycetidae</taxon>
        <taxon>Chaetothyriales</taxon>
        <taxon>Herpotrichiellaceae</taxon>
        <taxon>Exophiala</taxon>
    </lineage>
</organism>
<keyword evidence="8" id="KW-1185">Reference proteome</keyword>
<dbReference type="SMART" id="SM00906">
    <property type="entry name" value="Fungal_trans"/>
    <property type="match status" value="1"/>
</dbReference>
<dbReference type="GO" id="GO:0005634">
    <property type="term" value="C:nucleus"/>
    <property type="evidence" value="ECO:0007669"/>
    <property type="project" value="UniProtKB-SubCell"/>
</dbReference>
<dbReference type="PANTHER" id="PTHR47540:SF6">
    <property type="entry name" value="ZN(II)2CYS6 TRANSCRIPTION FACTOR (EUROFUNG)"/>
    <property type="match status" value="1"/>
</dbReference>
<dbReference type="InterPro" id="IPR051711">
    <property type="entry name" value="Stress_Response_Reg"/>
</dbReference>
<dbReference type="EMBL" id="KN847323">
    <property type="protein sequence ID" value="KIW50250.1"/>
    <property type="molecule type" value="Genomic_DNA"/>
</dbReference>
<evidence type="ECO:0000256" key="1">
    <source>
        <dbReference type="ARBA" id="ARBA00004123"/>
    </source>
</evidence>
<dbReference type="CDD" id="cd12148">
    <property type="entry name" value="fungal_TF_MHR"/>
    <property type="match status" value="1"/>
</dbReference>
<dbReference type="Proteomes" id="UP000054342">
    <property type="component" value="Unassembled WGS sequence"/>
</dbReference>
<dbReference type="Pfam" id="PF04082">
    <property type="entry name" value="Fungal_trans"/>
    <property type="match status" value="1"/>
</dbReference>
<dbReference type="InterPro" id="IPR007219">
    <property type="entry name" value="XnlR_reg_dom"/>
</dbReference>
<keyword evidence="4" id="KW-0804">Transcription</keyword>
<dbReference type="GO" id="GO:0008270">
    <property type="term" value="F:zinc ion binding"/>
    <property type="evidence" value="ECO:0007669"/>
    <property type="project" value="InterPro"/>
</dbReference>
<dbReference type="HOGENOM" id="CLU_006926_1_1_1"/>
<dbReference type="AlphaFoldDB" id="A0A0D2E667"/>
<comment type="subcellular location">
    <subcellularLocation>
        <location evidence="1">Nucleus</location>
    </subcellularLocation>
</comment>
<evidence type="ECO:0000256" key="4">
    <source>
        <dbReference type="ARBA" id="ARBA00023163"/>
    </source>
</evidence>
<keyword evidence="3" id="KW-0238">DNA-binding</keyword>
<feature type="domain" description="Xylanolytic transcriptional activator regulatory" evidence="6">
    <location>
        <begin position="249"/>
        <end position="323"/>
    </location>
</feature>
<reference evidence="7 8" key="1">
    <citation type="submission" date="2015-01" db="EMBL/GenBank/DDBJ databases">
        <title>The Genome Sequence of Exophiala xenobiotica CBS118157.</title>
        <authorList>
            <consortium name="The Broad Institute Genomics Platform"/>
            <person name="Cuomo C."/>
            <person name="de Hoog S."/>
            <person name="Gorbushina A."/>
            <person name="Stielow B."/>
            <person name="Teixiera M."/>
            <person name="Abouelleil A."/>
            <person name="Chapman S.B."/>
            <person name="Priest M."/>
            <person name="Young S.K."/>
            <person name="Wortman J."/>
            <person name="Nusbaum C."/>
            <person name="Birren B."/>
        </authorList>
    </citation>
    <scope>NUCLEOTIDE SEQUENCE [LARGE SCALE GENOMIC DNA]</scope>
    <source>
        <strain evidence="7 8">CBS 118157</strain>
    </source>
</reference>
<gene>
    <name evidence="7" type="ORF">PV05_11857</name>
</gene>
<evidence type="ECO:0000313" key="8">
    <source>
        <dbReference type="Proteomes" id="UP000054342"/>
    </source>
</evidence>
<evidence type="ECO:0000313" key="7">
    <source>
        <dbReference type="EMBL" id="KIW50250.1"/>
    </source>
</evidence>
<dbReference type="GO" id="GO:0043565">
    <property type="term" value="F:sequence-specific DNA binding"/>
    <property type="evidence" value="ECO:0007669"/>
    <property type="project" value="TreeGrafter"/>
</dbReference>